<name>B8LRA1_PICSI</name>
<feature type="compositionally biased region" description="Polar residues" evidence="1">
    <location>
        <begin position="562"/>
        <end position="574"/>
    </location>
</feature>
<feature type="compositionally biased region" description="Basic and acidic residues" evidence="1">
    <location>
        <begin position="225"/>
        <end position="260"/>
    </location>
</feature>
<sequence>MGCFFGCFRVKDKERPRGSVSATLPPVKSREHLIANNQSQSGRFHGSSQDIVGSSPFLTAFSECTERKKTENLCRRNNSIKWTAQLIAPAEVPAVPESKDSLNGPSLEFVPPGTPPRSLATARNLQEEEENGEFNDEVKYLKSCGTLLRTPSEIREASARQRVPFEYDKNVNSEWHSWFPHPPVRKIQWDGPPGESPTPPAHLHEDLCKIPTPDSILHVPKQRSTRFEDKMPQSEDKKYTRQDSGHFGSREDKTAHRDVKSSSSAGSYFFSENEDHLQPISPMSSKLLEPIVHKPSRYGEYLTVEEDSDSFSDAGSIASRDSAAKNENISFNQFDSEASLEPQTPPLFKSTYSPQSTPLRLTDNMNTPWAGCAKTLENAGVNKNARIRSQYVYPVLNPVENLSQWKELKKGILKDCEPKSKSWSERSAMTENQRVVLQTPGSRGVGTDNGTPKLSCSYSISRADSMSKENLLSEEEVKLMSDGLDVIDESSQKRKHIPTTPDPVFKTPKSTGQFHHFPEETPLSRVLHVDSSLSHWLKTPQIEDGNVGQSKKMPEPYINQKVETPNSEAKTSCLSPSSSSPRVLRMQSSPSSKNIDDRPILGALSIQHLQYTSPARSPSSKTSGDDDRPILGMVAAHWNDKQSTSPKWWDGKGIPNSTNKYKEDQKVSWHTTPFEERLEKALSNEGGFERKTFSGKPINFEECEESDTAAS</sequence>
<dbReference type="GO" id="GO:0007142">
    <property type="term" value="P:male meiosis II"/>
    <property type="evidence" value="ECO:0007669"/>
    <property type="project" value="InterPro"/>
</dbReference>
<evidence type="ECO:0000313" key="2">
    <source>
        <dbReference type="EMBL" id="ABR18181.1"/>
    </source>
</evidence>
<feature type="region of interest" description="Disordered" evidence="1">
    <location>
        <begin position="642"/>
        <end position="668"/>
    </location>
</feature>
<accession>B8LRA1</accession>
<evidence type="ECO:0008006" key="3">
    <source>
        <dbReference type="Google" id="ProtNLM"/>
    </source>
</evidence>
<evidence type="ECO:0000256" key="1">
    <source>
        <dbReference type="SAM" id="MobiDB-lite"/>
    </source>
</evidence>
<dbReference type="PANTHER" id="PTHR33318">
    <property type="entry name" value="ASPARTYL/GLUTAMYL-TRNA(ASN/GLN) AMIDOTRANSFERASE SUBUNIT"/>
    <property type="match status" value="1"/>
</dbReference>
<dbReference type="InterPro" id="IPR039300">
    <property type="entry name" value="JASON"/>
</dbReference>
<feature type="compositionally biased region" description="Polar residues" evidence="1">
    <location>
        <begin position="610"/>
        <end position="622"/>
    </location>
</feature>
<reference evidence="2" key="1">
    <citation type="submission" date="2007-06" db="EMBL/GenBank/DDBJ databases">
        <title>Full length cDNA sequences from Sitka Spruce (Picea sitchensis).</title>
        <authorList>
            <person name="Ralph S.G."/>
            <person name="Chun H.E."/>
            <person name="Liao N."/>
            <person name="Ali J."/>
            <person name="Reid K."/>
            <person name="Kolosova N."/>
            <person name="Cooper N."/>
            <person name="Cullis C."/>
            <person name="Jancsik S."/>
            <person name="Moore R."/>
            <person name="Mayo M."/>
            <person name="Wagner S."/>
            <person name="Holt R.A."/>
            <person name="Jones S.J.M."/>
            <person name="Marra M.A."/>
            <person name="Ritland C.E."/>
            <person name="Ritland K."/>
            <person name="Bohlmann J."/>
        </authorList>
    </citation>
    <scope>NUCLEOTIDE SEQUENCE</scope>
    <source>
        <tissue evidence="2">Bark</tissue>
    </source>
</reference>
<protein>
    <recommendedName>
        <fullName evidence="3">Protein JASON</fullName>
    </recommendedName>
</protein>
<feature type="region of interest" description="Disordered" evidence="1">
    <location>
        <begin position="218"/>
        <end position="262"/>
    </location>
</feature>
<dbReference type="PANTHER" id="PTHR33318:SF7">
    <property type="entry name" value="PROTEIN JASON"/>
    <property type="match status" value="1"/>
</dbReference>
<dbReference type="EMBL" id="EF678424">
    <property type="protein sequence ID" value="ABR18181.1"/>
    <property type="molecule type" value="mRNA"/>
</dbReference>
<dbReference type="AlphaFoldDB" id="B8LRA1"/>
<organism evidence="2">
    <name type="scientific">Picea sitchensis</name>
    <name type="common">Sitka spruce</name>
    <name type="synonym">Pinus sitchensis</name>
    <dbReference type="NCBI Taxonomy" id="3332"/>
    <lineage>
        <taxon>Eukaryota</taxon>
        <taxon>Viridiplantae</taxon>
        <taxon>Streptophyta</taxon>
        <taxon>Embryophyta</taxon>
        <taxon>Tracheophyta</taxon>
        <taxon>Spermatophyta</taxon>
        <taxon>Pinopsida</taxon>
        <taxon>Pinidae</taxon>
        <taxon>Conifers I</taxon>
        <taxon>Pinales</taxon>
        <taxon>Pinaceae</taxon>
        <taxon>Picea</taxon>
    </lineage>
</organism>
<feature type="region of interest" description="Disordered" evidence="1">
    <location>
        <begin position="610"/>
        <end position="629"/>
    </location>
</feature>
<feature type="region of interest" description="Disordered" evidence="1">
    <location>
        <begin position="562"/>
        <end position="597"/>
    </location>
</feature>
<proteinExistence type="evidence at transcript level"/>